<evidence type="ECO:0000256" key="3">
    <source>
        <dbReference type="ARBA" id="ARBA00022475"/>
    </source>
</evidence>
<evidence type="ECO:0000256" key="6">
    <source>
        <dbReference type="ARBA" id="ARBA00023136"/>
    </source>
</evidence>
<evidence type="ECO:0000256" key="8">
    <source>
        <dbReference type="SAM" id="MobiDB-lite"/>
    </source>
</evidence>
<organism evidence="10 11">
    <name type="scientific">Roseiconus lacunae</name>
    <dbReference type="NCBI Taxonomy" id="2605694"/>
    <lineage>
        <taxon>Bacteria</taxon>
        <taxon>Pseudomonadati</taxon>
        <taxon>Planctomycetota</taxon>
        <taxon>Planctomycetia</taxon>
        <taxon>Pirellulales</taxon>
        <taxon>Pirellulaceae</taxon>
        <taxon>Roseiconus</taxon>
    </lineage>
</organism>
<dbReference type="RefSeq" id="WP_149495446.1">
    <property type="nucleotide sequence ID" value="NZ_JAJMQV010000086.1"/>
</dbReference>
<keyword evidence="5 9" id="KW-1133">Transmembrane helix</keyword>
<evidence type="ECO:0000313" key="10">
    <source>
        <dbReference type="EMBL" id="MDM4015353.1"/>
    </source>
</evidence>
<keyword evidence="6 9" id="KW-0472">Membrane</keyword>
<evidence type="ECO:0000256" key="2">
    <source>
        <dbReference type="ARBA" id="ARBA00005811"/>
    </source>
</evidence>
<comment type="subcellular location">
    <subcellularLocation>
        <location evidence="1">Cell membrane</location>
        <topology evidence="1">Single-pass membrane protein</topology>
    </subcellularLocation>
    <subcellularLocation>
        <location evidence="7">Cell membrane</location>
        <topology evidence="7">Single-pass type II membrane protein</topology>
    </subcellularLocation>
</comment>
<name>A0ABT7PG55_9BACT</name>
<evidence type="ECO:0000256" key="1">
    <source>
        <dbReference type="ARBA" id="ARBA00004162"/>
    </source>
</evidence>
<evidence type="ECO:0000256" key="9">
    <source>
        <dbReference type="SAM" id="Phobius"/>
    </source>
</evidence>
<evidence type="ECO:0000256" key="5">
    <source>
        <dbReference type="ARBA" id="ARBA00022989"/>
    </source>
</evidence>
<keyword evidence="7" id="KW-0813">Transport</keyword>
<evidence type="ECO:0000313" key="11">
    <source>
        <dbReference type="Proteomes" id="UP001239462"/>
    </source>
</evidence>
<evidence type="ECO:0000256" key="7">
    <source>
        <dbReference type="RuleBase" id="RU003879"/>
    </source>
</evidence>
<dbReference type="Gene3D" id="2.20.28.160">
    <property type="match status" value="1"/>
</dbReference>
<gene>
    <name evidence="10" type="ORF">QTN89_07940</name>
</gene>
<reference evidence="10 11" key="1">
    <citation type="submission" date="2023-06" db="EMBL/GenBank/DDBJ databases">
        <title>Roseiconus lacunae JC819 isolated from Gulf of Mannar region, Tamil Nadu.</title>
        <authorList>
            <person name="Pk S."/>
            <person name="Ch S."/>
            <person name="Ch V.R."/>
        </authorList>
    </citation>
    <scope>NUCLEOTIDE SEQUENCE [LARGE SCALE GENOMIC DNA]</scope>
    <source>
        <strain evidence="10 11">JC819</strain>
    </source>
</reference>
<evidence type="ECO:0000256" key="4">
    <source>
        <dbReference type="ARBA" id="ARBA00022692"/>
    </source>
</evidence>
<comment type="similarity">
    <text evidence="2 7">Belongs to the ExbD/TolR family.</text>
</comment>
<keyword evidence="7" id="KW-0653">Protein transport</keyword>
<dbReference type="PANTHER" id="PTHR30558">
    <property type="entry name" value="EXBD MEMBRANE COMPONENT OF PMF-DRIVEN MACROMOLECULE IMPORT SYSTEM"/>
    <property type="match status" value="1"/>
</dbReference>
<comment type="caution">
    <text evidence="10">The sequence shown here is derived from an EMBL/GenBank/DDBJ whole genome shotgun (WGS) entry which is preliminary data.</text>
</comment>
<dbReference type="EMBL" id="JASZZN010000005">
    <property type="protein sequence ID" value="MDM4015353.1"/>
    <property type="molecule type" value="Genomic_DNA"/>
</dbReference>
<proteinExistence type="inferred from homology"/>
<protein>
    <submittedName>
        <fullName evidence="10">Biopolymer transporter ExbD</fullName>
    </submittedName>
</protein>
<dbReference type="PANTHER" id="PTHR30558:SF3">
    <property type="entry name" value="BIOPOLYMER TRANSPORT PROTEIN EXBD-RELATED"/>
    <property type="match status" value="1"/>
</dbReference>
<dbReference type="Proteomes" id="UP001239462">
    <property type="component" value="Unassembled WGS sequence"/>
</dbReference>
<keyword evidence="4 7" id="KW-0812">Transmembrane</keyword>
<keyword evidence="3" id="KW-1003">Cell membrane</keyword>
<accession>A0ABT7PG55</accession>
<feature type="region of interest" description="Disordered" evidence="8">
    <location>
        <begin position="121"/>
        <end position="140"/>
    </location>
</feature>
<keyword evidence="11" id="KW-1185">Reference proteome</keyword>
<dbReference type="InterPro" id="IPR003400">
    <property type="entry name" value="ExbD"/>
</dbReference>
<sequence>MSIPVTCPQCGAINKVNDSLAGRRVRCPECDTAVHVPESDVMSGDDMPPPLPGAELPGAEVVDAELVDDGEVLEAVAVSDEEPVAVGAAKMTTAEVASGRVEPTPSPIQSIPVTDASVAQADLDEDDDEQVFKREPRDEEELDMTPMVDVTFLLLIFFMVTAAFSLQKSIQMPRQQTDAPSTTVVEQEDEDLTPIELQVDEFGSFLVLAADWQEETPGKQNLITTLKRANTGGPMRLVIKVHEMCKLQYLVDAMDAGTIAGFTETQVTQVEEFD</sequence>
<feature type="transmembrane region" description="Helical" evidence="9">
    <location>
        <begin position="147"/>
        <end position="166"/>
    </location>
</feature>
<dbReference type="Pfam" id="PF02472">
    <property type="entry name" value="ExbD"/>
    <property type="match status" value="1"/>
</dbReference>